<organism evidence="6 7">
    <name type="scientific">Allacma fusca</name>
    <dbReference type="NCBI Taxonomy" id="39272"/>
    <lineage>
        <taxon>Eukaryota</taxon>
        <taxon>Metazoa</taxon>
        <taxon>Ecdysozoa</taxon>
        <taxon>Arthropoda</taxon>
        <taxon>Hexapoda</taxon>
        <taxon>Collembola</taxon>
        <taxon>Symphypleona</taxon>
        <taxon>Sminthuridae</taxon>
        <taxon>Allacma</taxon>
    </lineage>
</organism>
<dbReference type="Pfam" id="PF25801">
    <property type="entry name" value="HEAT_GCN1_C_2"/>
    <property type="match status" value="1"/>
</dbReference>
<dbReference type="Pfam" id="PF24987">
    <property type="entry name" value="HEAT_EF3_N"/>
    <property type="match status" value="2"/>
</dbReference>
<evidence type="ECO:0000313" key="7">
    <source>
        <dbReference type="Proteomes" id="UP000708208"/>
    </source>
</evidence>
<reference evidence="6" key="1">
    <citation type="submission" date="2021-06" db="EMBL/GenBank/DDBJ databases">
        <authorList>
            <person name="Hodson N. C."/>
            <person name="Mongue J. A."/>
            <person name="Jaron S. K."/>
        </authorList>
    </citation>
    <scope>NUCLEOTIDE SEQUENCE</scope>
</reference>
<dbReference type="InterPro" id="IPR021133">
    <property type="entry name" value="HEAT_type_2"/>
</dbReference>
<comment type="caution">
    <text evidence="6">The sequence shown here is derived from an EMBL/GenBank/DDBJ whole genome shotgun (WGS) entry which is preliminary data.</text>
</comment>
<feature type="domain" description="TOG" evidence="5">
    <location>
        <begin position="1327"/>
        <end position="1556"/>
    </location>
</feature>
<dbReference type="GO" id="GO:0019887">
    <property type="term" value="F:protein kinase regulator activity"/>
    <property type="evidence" value="ECO:0007669"/>
    <property type="project" value="TreeGrafter"/>
</dbReference>
<name>A0A8J2PL32_9HEXA</name>
<evidence type="ECO:0000259" key="5">
    <source>
        <dbReference type="SMART" id="SM01349"/>
    </source>
</evidence>
<accession>A0A8J2PL32</accession>
<feature type="repeat" description="HEAT" evidence="4">
    <location>
        <begin position="1964"/>
        <end position="2001"/>
    </location>
</feature>
<gene>
    <name evidence="6" type="ORF">AFUS01_LOCUS37559</name>
</gene>
<dbReference type="Pfam" id="PF24984">
    <property type="entry name" value="HEAT_EF3_GNC1"/>
    <property type="match status" value="1"/>
</dbReference>
<dbReference type="Pfam" id="PF23271">
    <property type="entry name" value="HEAT_GCN1"/>
    <property type="match status" value="1"/>
</dbReference>
<dbReference type="FunFam" id="1.25.10.10:FF:000162">
    <property type="entry name" value="GCN1, eIF2 alpha kinase activator homolog"/>
    <property type="match status" value="1"/>
</dbReference>
<evidence type="ECO:0000256" key="4">
    <source>
        <dbReference type="PROSITE-ProRule" id="PRU00103"/>
    </source>
</evidence>
<dbReference type="EMBL" id="CAJVCH010544057">
    <property type="protein sequence ID" value="CAG7827579.1"/>
    <property type="molecule type" value="Genomic_DNA"/>
</dbReference>
<dbReference type="FunFam" id="1.25.10.10:FF:000096">
    <property type="entry name" value="eIF-2-alpha kinase activator gcn1"/>
    <property type="match status" value="1"/>
</dbReference>
<keyword evidence="3" id="KW-0677">Repeat</keyword>
<dbReference type="InterPro" id="IPR056810">
    <property type="entry name" value="GNC1-like_N"/>
</dbReference>
<proteinExistence type="inferred from homology"/>
<evidence type="ECO:0000313" key="6">
    <source>
        <dbReference type="EMBL" id="CAG7827579.1"/>
    </source>
</evidence>
<dbReference type="PANTHER" id="PTHR23346">
    <property type="entry name" value="TRANSLATIONAL ACTIVATOR GCN1-RELATED"/>
    <property type="match status" value="1"/>
</dbReference>
<dbReference type="Proteomes" id="UP000708208">
    <property type="component" value="Unassembled WGS sequence"/>
</dbReference>
<dbReference type="InterPro" id="IPR034085">
    <property type="entry name" value="TOG"/>
</dbReference>
<dbReference type="GO" id="GO:0005829">
    <property type="term" value="C:cytosol"/>
    <property type="evidence" value="ECO:0007669"/>
    <property type="project" value="TreeGrafter"/>
</dbReference>
<feature type="repeat" description="HEAT" evidence="4">
    <location>
        <begin position="1616"/>
        <end position="1654"/>
    </location>
</feature>
<dbReference type="GO" id="GO:0034198">
    <property type="term" value="P:cellular response to amino acid starvation"/>
    <property type="evidence" value="ECO:0007669"/>
    <property type="project" value="TreeGrafter"/>
</dbReference>
<dbReference type="FunFam" id="1.25.10.10:FF:000090">
    <property type="entry name" value="eIF-2-alpha kinase activator GCN1"/>
    <property type="match status" value="1"/>
</dbReference>
<evidence type="ECO:0000256" key="3">
    <source>
        <dbReference type="ARBA" id="ARBA00022737"/>
    </source>
</evidence>
<dbReference type="SMART" id="SM01349">
    <property type="entry name" value="TOG"/>
    <property type="match status" value="1"/>
</dbReference>
<dbReference type="OrthoDB" id="5148094at2759"/>
<evidence type="ECO:0000256" key="1">
    <source>
        <dbReference type="ARBA" id="ARBA00007366"/>
    </source>
</evidence>
<keyword evidence="2" id="KW-0597">Phosphoprotein</keyword>
<dbReference type="InterPro" id="IPR057546">
    <property type="entry name" value="HEAT_GCN1"/>
</dbReference>
<feature type="repeat" description="HEAT" evidence="4">
    <location>
        <begin position="1418"/>
        <end position="1454"/>
    </location>
</feature>
<feature type="repeat" description="HEAT" evidence="4">
    <location>
        <begin position="1497"/>
        <end position="1534"/>
    </location>
</feature>
<dbReference type="Pfam" id="PF24993">
    <property type="entry name" value="GNC1_N"/>
    <property type="match status" value="1"/>
</dbReference>
<comment type="similarity">
    <text evidence="1">Belongs to the GCN1 family.</text>
</comment>
<keyword evidence="7" id="KW-1185">Reference proteome</keyword>
<dbReference type="PANTHER" id="PTHR23346:SF7">
    <property type="entry name" value="STALLED RIBOSOME SENSOR GCN1"/>
    <property type="match status" value="1"/>
</dbReference>
<evidence type="ECO:0000256" key="2">
    <source>
        <dbReference type="ARBA" id="ARBA00022553"/>
    </source>
</evidence>
<protein>
    <recommendedName>
        <fullName evidence="5">TOG domain-containing protein</fullName>
    </recommendedName>
</protein>
<dbReference type="Pfam" id="PF23227">
    <property type="entry name" value="HEAT_MROH2B_C"/>
    <property type="match status" value="1"/>
</dbReference>
<sequence length="2630" mass="291217">MEKPDLAAEMAKTLREFPEKILSASVKERVQTFRAVQNVLSNANITEQIAKGLSRVLLMTVHRYHDPQSRRVVREFLTFLIQKCELEGIKFGDIFTGVLSDYCKHLERIYVTKSTSKGLIEVFKWICMVGNKEANLSPVYIDLLGLVSSMIQTKRLQESVRSKTGQLAESLNEEALNQLFRGLVKSEKGLVTLSYLALEYGGRNKLDRILQPQGPLTKKDVIDAYIQTCITTKNKVSPWLLETIGSGIVRYIVGAEEFKDLLLPAIRKAMLRSPETAIEAVGFTLLSTNVNLNPFALEIGKMLATSLHSQTDATRELAIFASKSLSQMTECSKTLLEIIDWYFAVFNGSEGKLTVAAHKMHILQAIKDMSNSGVSETDVGKLAASVLDKSVKVLETEGHEGTLVECCDGMTKWACRLGTENSQGLLNYIPKGLTNLKGAARNAFCNLLVVVFDGNRINSVDATLPAILKSLEKNSSQLFQVPTLSESLALGVVLRRAVAAGKNVPDTGLALTSSIFSHVNEKFINGCQVLSVLHVVQLAALHISQNEASIELPLQAVAFSLINVHYTVLKVLIATLKTLVYLESSVVIFKSLVQAISKMQEEVEVLVKPTLLEAIAVICVEGNKELGKKVINPNELALAFLRVCHQYPENGIWESVLRKLEISPAEMCRFEWKELQKYIDEFEDDSVHRKILTTLTAHSTRDNPRVRLPVIEKFQMLLDDIAIRNVTRDEYFIFMTPEGQLYDNSCLETGDGDLGRNMKRESKVYSYKEQLEEIQLRKELEEKRKQAGKAVQLTHKQKEAMKAQLEKESLVRNSVKLLDMKVRSAVGLLDAVLDANTEEIFFIVSTVLPQLIDIMNSPLSAPIATSFFLRLGASAFQDSETQLGESVPQLSLRFIGPQCDLDKRWQAEPILSALKRVMKEIEKISEDSDRFTKACYLFCYSMFERAVKKHSREPEILTSFLNITIATLKQRAQYEAISVAVLPRSDLTVLLYHIIGTNTGRTQQQGISAILELAKAETDNPTYYHIVEPLELKKHLDALTSHLKVIRSIGIRCLTILRVSLEYKWRGGDKKLWNSIIGNVYREQFDPENELAGLSKELYEELCKPHNGEYINRHDYEALHEELLKCVLHTTEEVRLSSASALKDLLSHNQSHVKSVVLHLIELYHEYLIMAPPVYDHLGRILQEGIDKWEGRCGVGVAIRDLASLFPTDLARSTMKWLVTETLPDRNQNVHNQMLEAAVEVVQVHGKESLNEFVEVIERSLDQAGKTGQYDNVRQACVVLMGSLARHIDPKDSRVKSIFDTLIETLATPSEKVQEAVANCLPGLVPAIKDREDEILKKLLTTLLTAETYGERRGAAYGLAGLIKGLGILSLKQHDVMNVLANSMQDKKNYKYREGALMALELLCEFLGRLFEPYIVHVLPYLLQCLGDSNPYVREATDNTAKTLMSKLSGHGVKLVLPSLLAALNEDSWRTKCGSVDLLGRMAYCAPKQLSGCLPMIVPRLIEVLGDSHVKVQESGAKALGLIGSVIRNPEIQSVVKILLEALQDPSKKTSTCLQALLKTEFVHFVDPPSLALIMPVVQRAFQDRSTENRKMASQIIGNMYSLTDHTDLAPYMDKVMPGLKTSLLDPVPEVRAVAAKALGSMSKGMGEKCYDELLPWLMKTLISEASSVDRSGGAQGLAEVIGALGEEKMHRFMPEIIRKADSDDLAPHVRDGYMMMFIYMPSVFEEAFVPYIGQIINPILRALADENEYVRETALKAGQRIVTGFAESAITLLLPELEKGIFDDNWRIRFSSVQLLGDLLYKISGVSGKMSTESASDDDNFGTEQSQKTIVNALGLERRNRVLAGLYMGRSDVALMVRQAALHVWKVVVANTPKTLREILPTLFSLLLGCLASPSHDKRQVAARTLGDLVRKLGEKILPEIIPILEKGLESQRDDERQGVCIGLSEIMNSTSKEMVMAFVENLVPTLRRALCDPSPEVREAAAQTFGSLHATVGVRALDEILPFMMKKLYDTEEGDYALHGLGQVLQVKSKAVLPYLIPQLTAPPPNTKALAILASVAGDSLSRHLSKILPALISTLVKMEETPEFESEKTYCEQVVLAVIDKQGVRVLIDELLELVKSSEPKSKRAVVILLSTFCIHTKADLEAYIGQLLRGLILLLADEDEQILRSASEALTALVKGLSSDDQQKCVSDVRQAVRFAQSDLKGKTTLPGLCLPKGINPVLPIFREALLNGGAELKEQAAIGMGELISLSSAEALKPSVVHITGPLIRILGDRYGPNVKTAVLDTLTLLLAKIGSHLRAFLPQLQTTFLKAVVDPQRSVRLKAAVAMANLIPIHNKPDPLFSELLQSVVQAESGPMRDTLLYTLRCVITPAGDKISEPLRKSMIAELTDLLSSGEDVTRITAASCLGALLKWLPASDLDSIMSDVLSPEEKSWQLRHGRTSVLAVGLKEGTEVVYSEKRRPKIDKNISGMLASDKAPIVGNGVRACANIFIHSINHEPDTGIPAILAQPFAKALNNASNEVKVLLGNACEIIGRRVYPRVIPKELMKYVIPSLVNGTKEKNSMVRASCESALVSLLHLRQGDSTMNICLESLETGAREALSDVIAKALRKLLHQSEGKEPEIDDTILT</sequence>
<dbReference type="InterPro" id="IPR055406">
    <property type="entry name" value="HEAT_Maestro"/>
</dbReference>
<dbReference type="PROSITE" id="PS50077">
    <property type="entry name" value="HEAT_REPEAT"/>
    <property type="match status" value="4"/>
</dbReference>
<dbReference type="GO" id="GO:0006417">
    <property type="term" value="P:regulation of translation"/>
    <property type="evidence" value="ECO:0007669"/>
    <property type="project" value="TreeGrafter"/>
</dbReference>